<feature type="transmembrane region" description="Helical" evidence="20">
    <location>
        <begin position="1125"/>
        <end position="1148"/>
    </location>
</feature>
<dbReference type="PANTHER" id="PTHR30540">
    <property type="entry name" value="OSMOTIC STRESS POTASSIUM TRANSPORTER"/>
    <property type="match status" value="1"/>
</dbReference>
<dbReference type="Pfam" id="PF22776">
    <property type="entry name" value="K_trans_C"/>
    <property type="match status" value="1"/>
</dbReference>
<keyword evidence="10" id="KW-0633">Potassium transport</keyword>
<dbReference type="InterPro" id="IPR053952">
    <property type="entry name" value="K_trans_C"/>
</dbReference>
<evidence type="ECO:0000313" key="24">
    <source>
        <dbReference type="Proteomes" id="UP000243015"/>
    </source>
</evidence>
<evidence type="ECO:0000256" key="20">
    <source>
        <dbReference type="SAM" id="Phobius"/>
    </source>
</evidence>
<dbReference type="CDD" id="cd11805">
    <property type="entry name" value="SH3_GRB2_like_C"/>
    <property type="match status" value="1"/>
</dbReference>
<evidence type="ECO:0000256" key="9">
    <source>
        <dbReference type="ARBA" id="ARBA00022448"/>
    </source>
</evidence>
<accession>A0A178EQ50</accession>
<feature type="compositionally biased region" description="Pro residues" evidence="19">
    <location>
        <begin position="593"/>
        <end position="628"/>
    </location>
</feature>
<dbReference type="SUPFAM" id="SSF48464">
    <property type="entry name" value="ENTH/VHS domain"/>
    <property type="match status" value="1"/>
</dbReference>
<dbReference type="SMART" id="SM00288">
    <property type="entry name" value="VHS"/>
    <property type="match status" value="1"/>
</dbReference>
<dbReference type="VEuPathDB" id="FungiDB:TERG_03040"/>
<dbReference type="GO" id="GO:0015079">
    <property type="term" value="F:potassium ion transmembrane transporter activity"/>
    <property type="evidence" value="ECO:0007669"/>
    <property type="project" value="InterPro"/>
</dbReference>
<evidence type="ECO:0000256" key="8">
    <source>
        <dbReference type="ARBA" id="ARBA00022443"/>
    </source>
</evidence>
<evidence type="ECO:0000256" key="4">
    <source>
        <dbReference type="ARBA" id="ARBA00009666"/>
    </source>
</evidence>
<feature type="compositionally biased region" description="Polar residues" evidence="19">
    <location>
        <begin position="563"/>
        <end position="573"/>
    </location>
</feature>
<feature type="transmembrane region" description="Helical" evidence="20">
    <location>
        <begin position="1182"/>
        <end position="1201"/>
    </location>
</feature>
<feature type="region of interest" description="Disordered" evidence="19">
    <location>
        <begin position="373"/>
        <end position="422"/>
    </location>
</feature>
<reference evidence="23 24" key="1">
    <citation type="submission" date="2016-05" db="EMBL/GenBank/DDBJ databases">
        <title>Genome sequencing of Trichophyton rubrum CMCC(F)T1i isolated from hair.</title>
        <authorList>
            <person name="Zhan P."/>
            <person name="Tao Y."/>
            <person name="Liu W."/>
        </authorList>
    </citation>
    <scope>NUCLEOTIDE SEQUENCE [LARGE SCALE GENOMIC DNA]</scope>
    <source>
        <strain evidence="24">CMCC(F)T1i</strain>
    </source>
</reference>
<dbReference type="VEuPathDB" id="FungiDB:TERG_03041"/>
<dbReference type="Gene3D" id="1.25.40.90">
    <property type="match status" value="1"/>
</dbReference>
<evidence type="ECO:0000256" key="18">
    <source>
        <dbReference type="PROSITE-ProRule" id="PRU00192"/>
    </source>
</evidence>
<comment type="caution">
    <text evidence="23">The sequence shown here is derived from an EMBL/GenBank/DDBJ whole genome shotgun (WGS) entry which is preliminary data.</text>
</comment>
<keyword evidence="13" id="KW-0653">Protein transport</keyword>
<comment type="subcellular location">
    <subcellularLocation>
        <location evidence="2">Endosome membrane</location>
        <topology evidence="2">Peripheral membrane protein</topology>
        <orientation evidence="2">Cytoplasmic side</orientation>
    </subcellularLocation>
    <subcellularLocation>
        <location evidence="3">Membrane</location>
        <topology evidence="3">Multi-pass membrane protein</topology>
    </subcellularLocation>
</comment>
<feature type="compositionally biased region" description="Low complexity" evidence="19">
    <location>
        <begin position="537"/>
        <end position="548"/>
    </location>
</feature>
<keyword evidence="12" id="KW-0967">Endosome</keyword>
<feature type="compositionally biased region" description="Polar residues" evidence="19">
    <location>
        <begin position="181"/>
        <end position="214"/>
    </location>
</feature>
<dbReference type="InterPro" id="IPR003903">
    <property type="entry name" value="UIM_dom"/>
</dbReference>
<dbReference type="EMBL" id="LHPM01000019">
    <property type="protein sequence ID" value="OAL61926.1"/>
    <property type="molecule type" value="Genomic_DNA"/>
</dbReference>
<dbReference type="PROSITE" id="PS50179">
    <property type="entry name" value="VHS"/>
    <property type="match status" value="1"/>
</dbReference>
<keyword evidence="11 20" id="KW-0812">Transmembrane</keyword>
<gene>
    <name evidence="23" type="ORF">A7C99_6497</name>
</gene>
<feature type="transmembrane region" description="Helical" evidence="20">
    <location>
        <begin position="946"/>
        <end position="968"/>
    </location>
</feature>
<feature type="transmembrane region" description="Helical" evidence="20">
    <location>
        <begin position="1096"/>
        <end position="1119"/>
    </location>
</feature>
<evidence type="ECO:0000256" key="11">
    <source>
        <dbReference type="ARBA" id="ARBA00022692"/>
    </source>
</evidence>
<evidence type="ECO:0000256" key="10">
    <source>
        <dbReference type="ARBA" id="ARBA00022538"/>
    </source>
</evidence>
<evidence type="ECO:0000259" key="22">
    <source>
        <dbReference type="PROSITE" id="PS50179"/>
    </source>
</evidence>
<feature type="transmembrane region" description="Helical" evidence="20">
    <location>
        <begin position="915"/>
        <end position="934"/>
    </location>
</feature>
<proteinExistence type="inferred from homology"/>
<feature type="domain" description="SH3" evidence="21">
    <location>
        <begin position="219"/>
        <end position="278"/>
    </location>
</feature>
<evidence type="ECO:0000256" key="1">
    <source>
        <dbReference type="ARBA" id="ARBA00002654"/>
    </source>
</evidence>
<dbReference type="GO" id="GO:0007034">
    <property type="term" value="P:vacuolar transport"/>
    <property type="evidence" value="ECO:0007669"/>
    <property type="project" value="UniProtKB-ARBA"/>
</dbReference>
<evidence type="ECO:0000256" key="2">
    <source>
        <dbReference type="ARBA" id="ARBA00004125"/>
    </source>
</evidence>
<dbReference type="InterPro" id="IPR008942">
    <property type="entry name" value="ENTH_VHS"/>
</dbReference>
<comment type="subunit">
    <text evidence="5">Component of the ESCRT-0 complex composed of HSE1 and VPS27.</text>
</comment>
<comment type="similarity">
    <text evidence="4">Belongs to the STAM family.</text>
</comment>
<keyword evidence="17 20" id="KW-0472">Membrane</keyword>
<feature type="region of interest" description="Disordered" evidence="19">
    <location>
        <begin position="437"/>
        <end position="653"/>
    </location>
</feature>
<evidence type="ECO:0000313" key="23">
    <source>
        <dbReference type="EMBL" id="OAL61926.1"/>
    </source>
</evidence>
<keyword evidence="8 18" id="KW-0728">SH3 domain</keyword>
<evidence type="ECO:0000256" key="7">
    <source>
        <dbReference type="ARBA" id="ARBA00018978"/>
    </source>
</evidence>
<evidence type="ECO:0000256" key="16">
    <source>
        <dbReference type="ARBA" id="ARBA00023065"/>
    </source>
</evidence>
<dbReference type="CDD" id="cd16978">
    <property type="entry name" value="VHS_HSE1"/>
    <property type="match status" value="1"/>
</dbReference>
<dbReference type="CDD" id="cd21386">
    <property type="entry name" value="GAT_Hse1"/>
    <property type="match status" value="1"/>
</dbReference>
<keyword evidence="14" id="KW-0630">Potassium</keyword>
<dbReference type="Gene3D" id="2.30.30.40">
    <property type="entry name" value="SH3 Domains"/>
    <property type="match status" value="1"/>
</dbReference>
<name>A0A178EQ50_TRIRU</name>
<dbReference type="GO" id="GO:0016192">
    <property type="term" value="P:vesicle-mediated transport"/>
    <property type="evidence" value="ECO:0007669"/>
    <property type="project" value="UniProtKB-ARBA"/>
</dbReference>
<dbReference type="Pfam" id="PF02705">
    <property type="entry name" value="K_trans"/>
    <property type="match status" value="1"/>
</dbReference>
<dbReference type="InterPro" id="IPR053951">
    <property type="entry name" value="K_trans_N"/>
</dbReference>
<dbReference type="InterPro" id="IPR003855">
    <property type="entry name" value="K+_transporter"/>
</dbReference>
<dbReference type="PROSITE" id="PS50002">
    <property type="entry name" value="SH3"/>
    <property type="match status" value="1"/>
</dbReference>
<feature type="transmembrane region" description="Helical" evidence="20">
    <location>
        <begin position="1044"/>
        <end position="1075"/>
    </location>
</feature>
<sequence length="1425" mass="157009">MFRVQQNAFDDAVAKATDENLTSENWEYILDVCDKVSSDSSGAKDAVAALIRRLAHRNANVQLYTLELANALSQNCGQKVYQELASKSFTDALLRLANDRNTHQQVKSKILEHIEQWTEMFSSNPDLGIMEQAYLKLKSQNPNLQPPSKPTKREITELDRLKEEEELQMALALSVKDKQPATEQQPSNSESFQQASAAEGSNTASTSQPTAIASGTTAATVSRVRALYDFQPSEPGELQFRKGDVIAVLESVYKDWWKGSLRGQTGIFPLNYVEKLSDPTQEELQREAQMEAEVFAEIKNVEKLLALLSTSNSELNVQENEEITTLYHSTLAIRPKLIELIGKYSKKKDDFTQLNEKFIKARRDYEALLESSMAHPGQPQFGRPPPQAAYAYPPSGVQQYPPGPQQPDQRYFTPRPGKEMQPFKFETREPGLIMFIGAQNAPPSNDPSAYYGAGAEQSGPPYPSAASPENRKHTPVPGQQGQDAYSNPQTQYTIQTKLDQPQELSTSAYDSPQTATNPNARHSYHPPMHESQPSATHPQHYPHPQQPVAYPPPGGASAPAPDLNNQTVQTVPPGSNPQYPMPQDQSQQQQPQHGPPPTHPPPSIPQSTSPQPPYPSYPAPTPSAPGVPPGFQAYHPQQPGGPVNPNPNPSRYKHRNAIRNMAEGYVPVDKDEDDSHSIRSTHVTPDDHTIEQGIEYTPVSASVLIGSGISLHPDYDSNGSHSNSLLYTCVRESDSGTLLEHHSHVPQQHGWASLWLAYQSIGAIYGDIGTSPLYVFSATFSTQPVLIDLIGVLSLIIWALLLIATIKYVGIVLCANDNGEGGSFALLSIIRRHVHLDWRDAKAKLEDDWRDGKIDETAGFNGYVKRWLANSSAAKRAITVLAVLGVCMVMSDSVLTPAQSILGAVQGIQIAAPDIPSHTIVGITCALIVILFALQPIGTSKLSNYFAPIVTIWLLCNTSFGLFNLVLYDHTVLKAFSPTYAISFLLRNGLSGWRSLGGVLLSFTGVEALFADLGAFSANGQAAYISEHLDAFENPLFKSVPPGLYWPTLVLSMITSIIASQAMLTGSFQLISQAVRLGYLPKLTRVHTSKRITSQIYIPLANWFMMACALAVTIVYQNTTRLGNAYGVCVVGVSFITTWLVTLVAIVVWNVHYLIVIPISLFIGLADTLFLSAALAKVPSGGWFTLVLAAVLTTTLLVWSYGEGSKWAARKDERISQAVVYPNQNGQLILREEGVDQPVKKIKGIGVFLTDHDAGSPSVFKHFVHKFESIHEISILLHVKRVLKYTVADERRFTLRQTGIQGLFHVTLQYGYGDTVSWNSFEKDILSELGTITPACRDDLEAESPTANFGEESSTAMPLTTKRPSTKSITYIVGKDKLYLLPTSNLIRRVFLWAFIHLKNREKTKLDHLNVPVDRLLEIKFSKGI</sequence>
<dbReference type="InterPro" id="IPR036028">
    <property type="entry name" value="SH3-like_dom_sf"/>
</dbReference>
<dbReference type="SUPFAM" id="SSF50044">
    <property type="entry name" value="SH3-domain"/>
    <property type="match status" value="1"/>
</dbReference>
<feature type="transmembrane region" description="Helical" evidence="20">
    <location>
        <begin position="785"/>
        <end position="806"/>
    </location>
</feature>
<evidence type="ECO:0000256" key="5">
    <source>
        <dbReference type="ARBA" id="ARBA00011446"/>
    </source>
</evidence>
<dbReference type="InterPro" id="IPR004152">
    <property type="entry name" value="GAT_dom"/>
</dbReference>
<keyword evidence="15 20" id="KW-1133">Transmembrane helix</keyword>
<evidence type="ECO:0000256" key="6">
    <source>
        <dbReference type="ARBA" id="ARBA00017923"/>
    </source>
</evidence>
<dbReference type="InterPro" id="IPR001452">
    <property type="entry name" value="SH3_domain"/>
</dbReference>
<dbReference type="PRINTS" id="PR01887">
    <property type="entry name" value="SPECTRNALPHA"/>
</dbReference>
<dbReference type="PANTHER" id="PTHR30540:SF83">
    <property type="entry name" value="K+ POTASSIUM TRANSPORTER"/>
    <property type="match status" value="1"/>
</dbReference>
<dbReference type="NCBIfam" id="TIGR00794">
    <property type="entry name" value="kup"/>
    <property type="match status" value="1"/>
</dbReference>
<feature type="transmembrane region" description="Helical" evidence="20">
    <location>
        <begin position="1155"/>
        <end position="1176"/>
    </location>
</feature>
<feature type="compositionally biased region" description="Polar residues" evidence="19">
    <location>
        <begin position="477"/>
        <end position="520"/>
    </location>
</feature>
<feature type="compositionally biased region" description="Low complexity" evidence="19">
    <location>
        <begin position="577"/>
        <end position="592"/>
    </location>
</feature>
<dbReference type="Pfam" id="PF00790">
    <property type="entry name" value="VHS"/>
    <property type="match status" value="1"/>
</dbReference>
<dbReference type="Pfam" id="PF00018">
    <property type="entry name" value="SH3_1"/>
    <property type="match status" value="1"/>
</dbReference>
<dbReference type="GO" id="GO:0043130">
    <property type="term" value="F:ubiquitin binding"/>
    <property type="evidence" value="ECO:0007669"/>
    <property type="project" value="InterPro"/>
</dbReference>
<evidence type="ECO:0000259" key="21">
    <source>
        <dbReference type="PROSITE" id="PS50002"/>
    </source>
</evidence>
<dbReference type="GO" id="GO:0015031">
    <property type="term" value="P:protein transport"/>
    <property type="evidence" value="ECO:0007669"/>
    <property type="project" value="UniProtKB-KW"/>
</dbReference>
<dbReference type="PROSITE" id="PS50330">
    <property type="entry name" value="UIM"/>
    <property type="match status" value="1"/>
</dbReference>
<feature type="transmembrane region" description="Helical" evidence="20">
    <location>
        <begin position="877"/>
        <end position="895"/>
    </location>
</feature>
<dbReference type="Proteomes" id="UP000243015">
    <property type="component" value="Unassembled WGS sequence"/>
</dbReference>
<feature type="region of interest" description="Disordered" evidence="19">
    <location>
        <begin position="176"/>
        <end position="214"/>
    </location>
</feature>
<evidence type="ECO:0000256" key="19">
    <source>
        <dbReference type="SAM" id="MobiDB-lite"/>
    </source>
</evidence>
<evidence type="ECO:0000256" key="14">
    <source>
        <dbReference type="ARBA" id="ARBA00022958"/>
    </source>
</evidence>
<dbReference type="InterPro" id="IPR002014">
    <property type="entry name" value="VHS_dom"/>
</dbReference>
<feature type="compositionally biased region" description="Low complexity" evidence="19">
    <location>
        <begin position="388"/>
        <end position="400"/>
    </location>
</feature>
<dbReference type="SMART" id="SM00326">
    <property type="entry name" value="SH3"/>
    <property type="match status" value="1"/>
</dbReference>
<keyword evidence="16" id="KW-0406">Ion transport</keyword>
<feature type="domain" description="VHS" evidence="22">
    <location>
        <begin position="16"/>
        <end position="145"/>
    </location>
</feature>
<dbReference type="GO" id="GO:0010008">
    <property type="term" value="C:endosome membrane"/>
    <property type="evidence" value="ECO:0007669"/>
    <property type="project" value="UniProtKB-SubCell"/>
</dbReference>
<protein>
    <recommendedName>
        <fullName evidence="6">Class E vacuolar protein-sorting machinery protein HSE1</fullName>
    </recommendedName>
    <alternativeName>
        <fullName evidence="7">Class E vacuolar protein-sorting machinery protein hse1</fullName>
    </alternativeName>
</protein>
<dbReference type="FunFam" id="2.30.30.40:FF:000072">
    <property type="entry name" value="Unconventional Myosin IB"/>
    <property type="match status" value="1"/>
</dbReference>
<evidence type="ECO:0000256" key="17">
    <source>
        <dbReference type="ARBA" id="ARBA00023136"/>
    </source>
</evidence>
<dbReference type="Gene3D" id="1.20.5.1940">
    <property type="match status" value="1"/>
</dbReference>
<evidence type="ECO:0000256" key="12">
    <source>
        <dbReference type="ARBA" id="ARBA00022753"/>
    </source>
</evidence>
<keyword evidence="9" id="KW-0813">Transport</keyword>
<comment type="function">
    <text evidence="1">Component of the ESCRT-0 complex which is the sorting receptor for ubiquitinated cargo proteins at the multivesicular body (MVB).</text>
</comment>
<evidence type="ECO:0000256" key="3">
    <source>
        <dbReference type="ARBA" id="ARBA00004141"/>
    </source>
</evidence>
<dbReference type="GO" id="GO:0035091">
    <property type="term" value="F:phosphatidylinositol binding"/>
    <property type="evidence" value="ECO:0007669"/>
    <property type="project" value="InterPro"/>
</dbReference>
<dbReference type="PRINTS" id="PR00452">
    <property type="entry name" value="SH3DOMAIN"/>
</dbReference>
<evidence type="ECO:0000256" key="15">
    <source>
        <dbReference type="ARBA" id="ARBA00022989"/>
    </source>
</evidence>
<organism evidence="23 24">
    <name type="scientific">Trichophyton rubrum</name>
    <name type="common">Athlete's foot fungus</name>
    <name type="synonym">Epidermophyton rubrum</name>
    <dbReference type="NCBI Taxonomy" id="5551"/>
    <lineage>
        <taxon>Eukaryota</taxon>
        <taxon>Fungi</taxon>
        <taxon>Dikarya</taxon>
        <taxon>Ascomycota</taxon>
        <taxon>Pezizomycotina</taxon>
        <taxon>Eurotiomycetes</taxon>
        <taxon>Eurotiomycetidae</taxon>
        <taxon>Onygenales</taxon>
        <taxon>Arthrodermataceae</taxon>
        <taxon>Trichophyton</taxon>
    </lineage>
</organism>
<dbReference type="Pfam" id="PF03127">
    <property type="entry name" value="GAT"/>
    <property type="match status" value="1"/>
</dbReference>
<evidence type="ECO:0000256" key="13">
    <source>
        <dbReference type="ARBA" id="ARBA00022927"/>
    </source>
</evidence>